<evidence type="ECO:0000259" key="3">
    <source>
        <dbReference type="Pfam" id="PF01571"/>
    </source>
</evidence>
<dbReference type="InterPro" id="IPR036188">
    <property type="entry name" value="FAD/NAD-bd_sf"/>
</dbReference>
<dbReference type="AlphaFoldDB" id="A0AAZ3QLD9"/>
<dbReference type="Gene3D" id="2.40.30.110">
    <property type="entry name" value="Aminomethyltransferase beta-barrel domains"/>
    <property type="match status" value="1"/>
</dbReference>
<feature type="domain" description="Aminomethyltransferase C-terminal" evidence="4">
    <location>
        <begin position="627"/>
        <end position="664"/>
    </location>
</feature>
<dbReference type="PANTHER" id="PTHR43757:SF2">
    <property type="entry name" value="AMINOMETHYLTRANSFERASE, MITOCHONDRIAL"/>
    <property type="match status" value="1"/>
</dbReference>
<dbReference type="InterPro" id="IPR029043">
    <property type="entry name" value="GcvT/YgfZ_C"/>
</dbReference>
<evidence type="ECO:0000256" key="1">
    <source>
        <dbReference type="ARBA" id="ARBA00008609"/>
    </source>
</evidence>
<accession>A0AAZ3QLD9</accession>
<dbReference type="InterPro" id="IPR028896">
    <property type="entry name" value="GcvT/YgfZ/DmdA"/>
</dbReference>
<dbReference type="Gene3D" id="3.30.70.1400">
    <property type="entry name" value="Aminomethyltransferase beta-barrel domains"/>
    <property type="match status" value="1"/>
</dbReference>
<dbReference type="Gene3D" id="3.30.9.10">
    <property type="entry name" value="D-Amino Acid Oxidase, subunit A, domain 2"/>
    <property type="match status" value="2"/>
</dbReference>
<dbReference type="Gene3D" id="3.50.50.60">
    <property type="entry name" value="FAD/NAD(P)-binding domain"/>
    <property type="match status" value="2"/>
</dbReference>
<dbReference type="GO" id="GO:0005739">
    <property type="term" value="C:mitochondrion"/>
    <property type="evidence" value="ECO:0007669"/>
    <property type="project" value="TreeGrafter"/>
</dbReference>
<reference evidence="5" key="2">
    <citation type="submission" date="2025-08" db="UniProtKB">
        <authorList>
            <consortium name="Ensembl"/>
        </authorList>
    </citation>
    <scope>IDENTIFICATION</scope>
</reference>
<comment type="similarity">
    <text evidence="1">Belongs to the GcvT family.</text>
</comment>
<dbReference type="Pfam" id="PF01266">
    <property type="entry name" value="DAO"/>
    <property type="match status" value="1"/>
</dbReference>
<dbReference type="InterPro" id="IPR006222">
    <property type="entry name" value="GCVT_N"/>
</dbReference>
<organism evidence="5 6">
    <name type="scientific">Oncorhynchus tshawytscha</name>
    <name type="common">Chinook salmon</name>
    <name type="synonym">Salmo tshawytscha</name>
    <dbReference type="NCBI Taxonomy" id="74940"/>
    <lineage>
        <taxon>Eukaryota</taxon>
        <taxon>Metazoa</taxon>
        <taxon>Chordata</taxon>
        <taxon>Craniata</taxon>
        <taxon>Vertebrata</taxon>
        <taxon>Euteleostomi</taxon>
        <taxon>Actinopterygii</taxon>
        <taxon>Neopterygii</taxon>
        <taxon>Teleostei</taxon>
        <taxon>Protacanthopterygii</taxon>
        <taxon>Salmoniformes</taxon>
        <taxon>Salmonidae</taxon>
        <taxon>Salmoninae</taxon>
        <taxon>Oncorhynchus</taxon>
    </lineage>
</organism>
<dbReference type="InterPro" id="IPR013977">
    <property type="entry name" value="GcvT_C"/>
</dbReference>
<dbReference type="Gene3D" id="4.10.1250.10">
    <property type="entry name" value="Aminomethyltransferase fragment"/>
    <property type="match status" value="1"/>
</dbReference>
<dbReference type="InterPro" id="IPR027266">
    <property type="entry name" value="TrmE/GcvT-like"/>
</dbReference>
<dbReference type="SUPFAM" id="SSF101790">
    <property type="entry name" value="Aminomethyltransferase beta-barrel domain"/>
    <property type="match status" value="1"/>
</dbReference>
<dbReference type="Gene3D" id="3.30.1360.120">
    <property type="entry name" value="Probable tRNA modification gtpase trme, domain 1"/>
    <property type="match status" value="1"/>
</dbReference>
<dbReference type="Proteomes" id="UP000694402">
    <property type="component" value="Unassembled WGS sequence"/>
</dbReference>
<reference evidence="5" key="3">
    <citation type="submission" date="2025-09" db="UniProtKB">
        <authorList>
            <consortium name="Ensembl"/>
        </authorList>
    </citation>
    <scope>IDENTIFICATION</scope>
</reference>
<proteinExistence type="inferred from homology"/>
<dbReference type="SUPFAM" id="SSF103025">
    <property type="entry name" value="Folate-binding domain"/>
    <property type="match status" value="1"/>
</dbReference>
<evidence type="ECO:0000259" key="4">
    <source>
        <dbReference type="Pfam" id="PF08669"/>
    </source>
</evidence>
<dbReference type="Ensembl" id="ENSOTST00005146819.1">
    <property type="protein sequence ID" value="ENSOTSP00005129100.1"/>
    <property type="gene ID" value="ENSOTSG00005060502.1"/>
</dbReference>
<dbReference type="InterPro" id="IPR006076">
    <property type="entry name" value="FAD-dep_OxRdtase"/>
</dbReference>
<reference evidence="6" key="1">
    <citation type="journal article" date="2018" name="PLoS ONE">
        <title>Chinook salmon (Oncorhynchus tshawytscha) genome and transcriptome.</title>
        <authorList>
            <person name="Christensen K.A."/>
            <person name="Leong J.S."/>
            <person name="Sakhrani D."/>
            <person name="Biagi C.A."/>
            <person name="Minkley D.R."/>
            <person name="Withler R.E."/>
            <person name="Rondeau E.B."/>
            <person name="Koop B.F."/>
            <person name="Devlin R.H."/>
        </authorList>
    </citation>
    <scope>NUCLEOTIDE SEQUENCE [LARGE SCALE GENOMIC DNA]</scope>
</reference>
<feature type="domain" description="FAD dependent oxidoreductase" evidence="2">
    <location>
        <begin position="27"/>
        <end position="152"/>
    </location>
</feature>
<dbReference type="Pfam" id="PF08669">
    <property type="entry name" value="GCV_T_C"/>
    <property type="match status" value="1"/>
</dbReference>
<evidence type="ECO:0000313" key="6">
    <source>
        <dbReference type="Proteomes" id="UP000694402"/>
    </source>
</evidence>
<evidence type="ECO:0000313" key="5">
    <source>
        <dbReference type="Ensembl" id="ENSOTSP00005129100.1"/>
    </source>
</evidence>
<feature type="domain" description="GCVT N-terminal" evidence="3">
    <location>
        <begin position="355"/>
        <end position="590"/>
    </location>
</feature>
<dbReference type="SUPFAM" id="SSF54373">
    <property type="entry name" value="FAD-linked reductases, C-terminal domain"/>
    <property type="match status" value="1"/>
</dbReference>
<dbReference type="PANTHER" id="PTHR43757">
    <property type="entry name" value="AMINOMETHYLTRANSFERASE"/>
    <property type="match status" value="1"/>
</dbReference>
<dbReference type="GeneTree" id="ENSGT00940000158176"/>
<sequence>SSPPLSHLICSHLTRSWGRCGRTRLRLIIGGGCVGVSVAYHLAKAGEKDLVLLEKSEHTAGTTDIHVYCLFFAGLTTYYHPGINLKKVHYHSINLYESLPVGSHQPGSIRVASTPVRVDELKYQMSRTHRHPRPQWLITPEKIKELFPLFRGYPCPCGCSGWSVSFSFRMLRSRNIRVCARIWSREIGQLIGFEHPTIPVHHQYAVKATVPEALKTELPVIRDLEGLSVYLELFESDQDRIMDHVEMDMEMVPVVKNADIINTVSGPITSTPDLLPRALKVKGITAWSDCVRCPRYGMIHGGGIGKFLSDWIVTGDPPLYDLNGKWTTVPYMCTKVRVLWIQQTGYSKEECFLLKGKASMGFHAGWERPHWLYKPSFRRTNWFGLTCLYETHYCQQEAVLSLNIMTCLRLLGLGSIFMFLSLPCQVGLININHMSNPTRRVYTEVTITPLAPGEFLLITGPDQNCTTSGNTHGDRRTDSKWIGDRRRDNVDISNVTEDIGVLAVAGPKTRDVLLMVQWSKLLHCKPLQLAGINLRATRISYTGELGWELYLPPKDMAAVYHAIMEAGQDEGIDNFGTYMNFDTNTLEAGLDYFINLNKPAEFIGKTALQEIKAKGLKRKLSTGPSGSTVVGNTTSGTYSYTTQRSLAFAYLPVELCPVGQRVEVGEDIPLPVMRSIRKWSD</sequence>
<name>A0AAZ3QLD9_ONCTS</name>
<dbReference type="SUPFAM" id="SSF51905">
    <property type="entry name" value="FAD/NAD(P)-binding domain"/>
    <property type="match status" value="1"/>
</dbReference>
<dbReference type="Pfam" id="PF01571">
    <property type="entry name" value="GCV_T"/>
    <property type="match status" value="1"/>
</dbReference>
<protein>
    <submittedName>
        <fullName evidence="5">Dimethylglycine dehydrogenase</fullName>
    </submittedName>
</protein>
<keyword evidence="6" id="KW-1185">Reference proteome</keyword>
<evidence type="ECO:0000259" key="2">
    <source>
        <dbReference type="Pfam" id="PF01266"/>
    </source>
</evidence>